<evidence type="ECO:0000313" key="1">
    <source>
        <dbReference type="EMBL" id="MCI3273547.1"/>
    </source>
</evidence>
<dbReference type="EMBL" id="JALDAY010000006">
    <property type="protein sequence ID" value="MCI3273547.1"/>
    <property type="molecule type" value="Genomic_DNA"/>
</dbReference>
<dbReference type="RefSeq" id="WP_242766800.1">
    <property type="nucleotide sequence ID" value="NZ_JALDAY010000006.1"/>
</dbReference>
<keyword evidence="2" id="KW-1185">Reference proteome</keyword>
<proteinExistence type="predicted"/>
<accession>A0ABS9Y8J9</accession>
<sequence length="126" mass="14376">MDRRRPRRIPCLRQTADRLALARGTVEFDLGQHYAWTAYSSGEWRLVHRSIVGEPQRFIGHLDDNDGRIVVDDPQFRFAGPELEHWFRAYHAARQGGDAVTTAGPRRRYRTALTPVSARCCAGTGR</sequence>
<dbReference type="Proteomes" id="UP001165269">
    <property type="component" value="Unassembled WGS sequence"/>
</dbReference>
<organism evidence="1 2">
    <name type="scientific">Streptomyces cylindrosporus</name>
    <dbReference type="NCBI Taxonomy" id="2927583"/>
    <lineage>
        <taxon>Bacteria</taxon>
        <taxon>Bacillati</taxon>
        <taxon>Actinomycetota</taxon>
        <taxon>Actinomycetes</taxon>
        <taxon>Kitasatosporales</taxon>
        <taxon>Streptomycetaceae</taxon>
        <taxon>Streptomyces</taxon>
    </lineage>
</organism>
<reference evidence="1" key="1">
    <citation type="submission" date="2022-03" db="EMBL/GenBank/DDBJ databases">
        <title>Streptomyces 7R015 and 7R016 isolated from Barleria lupulina in Thailand.</title>
        <authorList>
            <person name="Kanchanasin P."/>
            <person name="Phongsopitanun W."/>
            <person name="Tanasupawat S."/>
        </authorList>
    </citation>
    <scope>NUCLEOTIDE SEQUENCE</scope>
    <source>
        <strain evidence="1">7R015</strain>
    </source>
</reference>
<evidence type="ECO:0000313" key="2">
    <source>
        <dbReference type="Proteomes" id="UP001165269"/>
    </source>
</evidence>
<comment type="caution">
    <text evidence="1">The sequence shown here is derived from an EMBL/GenBank/DDBJ whole genome shotgun (WGS) entry which is preliminary data.</text>
</comment>
<protein>
    <submittedName>
        <fullName evidence="1">Uncharacterized protein</fullName>
    </submittedName>
</protein>
<name>A0ABS9Y8J9_9ACTN</name>
<gene>
    <name evidence="1" type="ORF">MQP27_20860</name>
</gene>